<dbReference type="EMBL" id="BARW01022953">
    <property type="protein sequence ID" value="GAI90171.1"/>
    <property type="molecule type" value="Genomic_DNA"/>
</dbReference>
<proteinExistence type="predicted"/>
<comment type="caution">
    <text evidence="1">The sequence shown here is derived from an EMBL/GenBank/DDBJ whole genome shotgun (WGS) entry which is preliminary data.</text>
</comment>
<protein>
    <submittedName>
        <fullName evidence="1">Uncharacterized protein</fullName>
    </submittedName>
</protein>
<evidence type="ECO:0000313" key="1">
    <source>
        <dbReference type="EMBL" id="GAI90171.1"/>
    </source>
</evidence>
<feature type="non-terminal residue" evidence="1">
    <location>
        <position position="1"/>
    </location>
</feature>
<gene>
    <name evidence="1" type="ORF">S12H4_38177</name>
</gene>
<organism evidence="1">
    <name type="scientific">marine sediment metagenome</name>
    <dbReference type="NCBI Taxonomy" id="412755"/>
    <lineage>
        <taxon>unclassified sequences</taxon>
        <taxon>metagenomes</taxon>
        <taxon>ecological metagenomes</taxon>
    </lineage>
</organism>
<sequence>EHFTKIIQKDRKIHNAYLLIHSEKLGIQLNMVEGSTFYCQCQGDGSIDNITPKV</sequence>
<accession>X1TFP3</accession>
<dbReference type="AlphaFoldDB" id="X1TFP3"/>
<reference evidence="1" key="1">
    <citation type="journal article" date="2014" name="Front. Microbiol.">
        <title>High frequency of phylogenetically diverse reductive dehalogenase-homologous genes in deep subseafloor sedimentary metagenomes.</title>
        <authorList>
            <person name="Kawai M."/>
            <person name="Futagami T."/>
            <person name="Toyoda A."/>
            <person name="Takaki Y."/>
            <person name="Nishi S."/>
            <person name="Hori S."/>
            <person name="Arai W."/>
            <person name="Tsubouchi T."/>
            <person name="Morono Y."/>
            <person name="Uchiyama I."/>
            <person name="Ito T."/>
            <person name="Fujiyama A."/>
            <person name="Inagaki F."/>
            <person name="Takami H."/>
        </authorList>
    </citation>
    <scope>NUCLEOTIDE SEQUENCE</scope>
    <source>
        <strain evidence="1">Expedition CK06-06</strain>
    </source>
</reference>
<name>X1TFP3_9ZZZZ</name>